<dbReference type="Gene3D" id="3.10.20.600">
    <property type="match status" value="1"/>
</dbReference>
<dbReference type="Gene3D" id="3.30.70.20">
    <property type="match status" value="1"/>
</dbReference>
<dbReference type="Gene3D" id="3.40.50.11540">
    <property type="entry name" value="NADH-ubiquinone oxidoreductase 51kDa subunit"/>
    <property type="match status" value="1"/>
</dbReference>
<dbReference type="FunFam" id="3.40.50.11540:FF:000001">
    <property type="entry name" value="NADH dehydrogenase [ubiquinone] flavoprotein 1, mitochondrial"/>
    <property type="match status" value="1"/>
</dbReference>
<dbReference type="Pfam" id="PF14697">
    <property type="entry name" value="Fer4_21"/>
    <property type="match status" value="1"/>
</dbReference>
<feature type="domain" description="4Fe-4S ferredoxin-type" evidence="6">
    <location>
        <begin position="576"/>
        <end position="605"/>
    </location>
</feature>
<protein>
    <submittedName>
        <fullName evidence="7">NADH dehydrogenase</fullName>
    </submittedName>
</protein>
<comment type="caution">
    <text evidence="7">The sequence shown here is derived from an EMBL/GenBank/DDBJ whole genome shotgun (WGS) entry which is preliminary data.</text>
</comment>
<dbReference type="Proteomes" id="UP000032233">
    <property type="component" value="Unassembled WGS sequence"/>
</dbReference>
<dbReference type="FunFam" id="1.20.1440.230:FF:000001">
    <property type="entry name" value="Mitochondrial NADH dehydrogenase flavoprotein 1"/>
    <property type="match status" value="1"/>
</dbReference>
<evidence type="ECO:0000256" key="5">
    <source>
        <dbReference type="ARBA" id="ARBA00023014"/>
    </source>
</evidence>
<dbReference type="CDD" id="cd02980">
    <property type="entry name" value="TRX_Fd_family"/>
    <property type="match status" value="1"/>
</dbReference>
<keyword evidence="5" id="KW-0411">Iron-sulfur</keyword>
<dbReference type="Pfam" id="PF01257">
    <property type="entry name" value="2Fe-2S_thioredx"/>
    <property type="match status" value="1"/>
</dbReference>
<keyword evidence="3" id="KW-0479">Metal-binding</keyword>
<organism evidence="7 8">
    <name type="scientific">Dethiosulfatarculus sandiegensis</name>
    <dbReference type="NCBI Taxonomy" id="1429043"/>
    <lineage>
        <taxon>Bacteria</taxon>
        <taxon>Pseudomonadati</taxon>
        <taxon>Thermodesulfobacteriota</taxon>
        <taxon>Desulfarculia</taxon>
        <taxon>Desulfarculales</taxon>
        <taxon>Desulfarculaceae</taxon>
        <taxon>Dethiosulfatarculus</taxon>
    </lineage>
</organism>
<evidence type="ECO:0000313" key="7">
    <source>
        <dbReference type="EMBL" id="KIX12201.1"/>
    </source>
</evidence>
<gene>
    <name evidence="7" type="ORF">X474_20765</name>
</gene>
<dbReference type="InterPro" id="IPR001949">
    <property type="entry name" value="NADH-UbQ_OxRdtase_51kDa_CS"/>
</dbReference>
<proteinExistence type="inferred from homology"/>
<dbReference type="PANTHER" id="PTHR43578:SF3">
    <property type="entry name" value="NADH-QUINONE OXIDOREDUCTASE SUBUNIT F"/>
    <property type="match status" value="1"/>
</dbReference>
<dbReference type="PROSITE" id="PS00198">
    <property type="entry name" value="4FE4S_FER_1"/>
    <property type="match status" value="1"/>
</dbReference>
<dbReference type="InterPro" id="IPR037225">
    <property type="entry name" value="Nuo51_FMN-bd_sf"/>
</dbReference>
<evidence type="ECO:0000313" key="8">
    <source>
        <dbReference type="Proteomes" id="UP000032233"/>
    </source>
</evidence>
<dbReference type="Pfam" id="PF10589">
    <property type="entry name" value="NADH_4Fe-4S"/>
    <property type="match status" value="1"/>
</dbReference>
<dbReference type="SUPFAM" id="SSF54862">
    <property type="entry name" value="4Fe-4S ferredoxins"/>
    <property type="match status" value="1"/>
</dbReference>
<dbReference type="SUPFAM" id="SSF142019">
    <property type="entry name" value="Nqo1 FMN-binding domain-like"/>
    <property type="match status" value="1"/>
</dbReference>
<dbReference type="Gene3D" id="1.20.1440.230">
    <property type="entry name" value="NADH-ubiquinone oxidoreductase 51kDa subunit, iron-sulphur binding domain"/>
    <property type="match status" value="1"/>
</dbReference>
<evidence type="ECO:0000256" key="4">
    <source>
        <dbReference type="ARBA" id="ARBA00023004"/>
    </source>
</evidence>
<dbReference type="GO" id="GO:0010181">
    <property type="term" value="F:FMN binding"/>
    <property type="evidence" value="ECO:0007669"/>
    <property type="project" value="InterPro"/>
</dbReference>
<dbReference type="Gene3D" id="6.10.250.1450">
    <property type="match status" value="1"/>
</dbReference>
<evidence type="ECO:0000259" key="6">
    <source>
        <dbReference type="PROSITE" id="PS51379"/>
    </source>
</evidence>
<dbReference type="PROSITE" id="PS51379">
    <property type="entry name" value="4FE4S_FER_2"/>
    <property type="match status" value="2"/>
</dbReference>
<dbReference type="FunCoup" id="A0A0D2J8Z5">
    <property type="interactions" value="448"/>
</dbReference>
<dbReference type="SUPFAM" id="SSF140490">
    <property type="entry name" value="Nqo1C-terminal domain-like"/>
    <property type="match status" value="1"/>
</dbReference>
<dbReference type="InterPro" id="IPR017900">
    <property type="entry name" value="4Fe4S_Fe_S_CS"/>
</dbReference>
<comment type="similarity">
    <text evidence="1">Belongs to the complex I 51 kDa subunit family.</text>
</comment>
<dbReference type="Gene3D" id="3.40.30.10">
    <property type="entry name" value="Glutaredoxin"/>
    <property type="match status" value="1"/>
</dbReference>
<dbReference type="InterPro" id="IPR036249">
    <property type="entry name" value="Thioredoxin-like_sf"/>
</dbReference>
<evidence type="ECO:0000256" key="2">
    <source>
        <dbReference type="ARBA" id="ARBA00022485"/>
    </source>
</evidence>
<dbReference type="InterPro" id="IPR019575">
    <property type="entry name" value="Nuop51_4Fe4S-bd"/>
</dbReference>
<evidence type="ECO:0000256" key="1">
    <source>
        <dbReference type="ARBA" id="ARBA00007523"/>
    </source>
</evidence>
<dbReference type="SMART" id="SM00928">
    <property type="entry name" value="NADH_4Fe-4S"/>
    <property type="match status" value="1"/>
</dbReference>
<dbReference type="InterPro" id="IPR017896">
    <property type="entry name" value="4Fe4S_Fe-S-bd"/>
</dbReference>
<dbReference type="SUPFAM" id="SSF52833">
    <property type="entry name" value="Thioredoxin-like"/>
    <property type="match status" value="1"/>
</dbReference>
<dbReference type="GO" id="GO:0008137">
    <property type="term" value="F:NADH dehydrogenase (ubiquinone) activity"/>
    <property type="evidence" value="ECO:0007669"/>
    <property type="project" value="InterPro"/>
</dbReference>
<dbReference type="InterPro" id="IPR011538">
    <property type="entry name" value="Nuo51_FMN-bd"/>
</dbReference>
<dbReference type="SUPFAM" id="SSF142984">
    <property type="entry name" value="Nqo1 middle domain-like"/>
    <property type="match status" value="1"/>
</dbReference>
<dbReference type="RefSeq" id="WP_044351138.1">
    <property type="nucleotide sequence ID" value="NZ_AZAC01000034.1"/>
</dbReference>
<keyword evidence="4" id="KW-0408">Iron</keyword>
<keyword evidence="2" id="KW-0004">4Fe-4S</keyword>
<dbReference type="InParanoid" id="A0A0D2J8Z5"/>
<name>A0A0D2J8Z5_9BACT</name>
<dbReference type="PROSITE" id="PS00645">
    <property type="entry name" value="COMPLEX1_51K_2"/>
    <property type="match status" value="1"/>
</dbReference>
<dbReference type="Pfam" id="PF01512">
    <property type="entry name" value="Complex1_51K"/>
    <property type="match status" value="1"/>
</dbReference>
<dbReference type="EMBL" id="AZAC01000034">
    <property type="protein sequence ID" value="KIX12201.1"/>
    <property type="molecule type" value="Genomic_DNA"/>
</dbReference>
<feature type="domain" description="4Fe-4S ferredoxin-type" evidence="6">
    <location>
        <begin position="606"/>
        <end position="633"/>
    </location>
</feature>
<dbReference type="GO" id="GO:0046872">
    <property type="term" value="F:metal ion binding"/>
    <property type="evidence" value="ECO:0007669"/>
    <property type="project" value="UniProtKB-KW"/>
</dbReference>
<dbReference type="PATRIC" id="fig|1429043.3.peg.4401"/>
<dbReference type="OrthoDB" id="9805533at2"/>
<dbReference type="InterPro" id="IPR037207">
    <property type="entry name" value="Nuop51_4Fe4S-bd_sf"/>
</dbReference>
<evidence type="ECO:0000256" key="3">
    <source>
        <dbReference type="ARBA" id="ARBA00022723"/>
    </source>
</evidence>
<dbReference type="STRING" id="1429043.X474_20765"/>
<dbReference type="GO" id="GO:0051539">
    <property type="term" value="F:4 iron, 4 sulfur cluster binding"/>
    <property type="evidence" value="ECO:0007669"/>
    <property type="project" value="UniProtKB-KW"/>
</dbReference>
<keyword evidence="8" id="KW-1185">Reference proteome</keyword>
<dbReference type="PANTHER" id="PTHR43578">
    <property type="entry name" value="NADH-QUINONE OXIDOREDUCTASE SUBUNIT F"/>
    <property type="match status" value="1"/>
</dbReference>
<accession>A0A0D2J8Z5</accession>
<reference evidence="7 8" key="1">
    <citation type="submission" date="2013-11" db="EMBL/GenBank/DDBJ databases">
        <title>Metagenomic analysis of a methanogenic consortium involved in long chain n-alkane degradation.</title>
        <authorList>
            <person name="Davidova I.A."/>
            <person name="Callaghan A.V."/>
            <person name="Wawrik B."/>
            <person name="Pruitt S."/>
            <person name="Marks C."/>
            <person name="Duncan K.E."/>
            <person name="Suflita J.M."/>
        </authorList>
    </citation>
    <scope>NUCLEOTIDE SEQUENCE [LARGE SCALE GENOMIC DNA]</scope>
    <source>
        <strain evidence="7 8">SPR</strain>
    </source>
</reference>
<sequence>MTQASTAPEFEKRRLTSTEELEAFRQEIIESIDPNQTQVIVCHGKGCLANNSPDVASALEKAIEGAGLDANVKPLVKATGCHGCCSRGPLVIIEPGGIFYQKVSPKDAEDIVNQTLVNGEKVERLLYKDPDTDEILPTVDDIPYYNMQERVVLRDIGYVDPTDINDTLARGGYKSLAKALFTMTPEEVVQEVEKSGLRGRGGAGFPTGRKWRGALAAKEKKGGPVYVVVNGDEGDPGAFMDGNIMEGDPHLLLEGFIIGAYALGAEQGYMYVRAEYPLAIKHLSLAMEQARELGLLGENILGSGFNFDVQINRGAGAFVCGESTALFTSIEGRAGEPRPKYVRSVEEGLWGRPTVLNNVETWANVPRVIEKGGDWFAGVGVPHSTGTKVFSLVGKVNNVGLVEVPMGVPLKKIVEEIGGGVPGGKKFKAVQTGGPSGGCLPYDMKDTPVDFDSLIKAGSMMGSGGMIVMDDRDCMVDVARYFLRFLEEESCGKCIPCRLGVTRMREMLDDFSQGKGSAQDLEDLKSLAKAIQDGSLCALGGSAPNPVLTTMQYFGQEYLEHIENQKCPAGVCKDLITYSIDPEKCTGCGACSRACPQDAVTGEKKKPHTIMEDKCIRCGICMESCKFDAVLVQ</sequence>
<dbReference type="AlphaFoldDB" id="A0A0D2J8Z5"/>